<reference evidence="1 2" key="1">
    <citation type="submission" date="2022-06" db="EMBL/GenBank/DDBJ databases">
        <title>Mesorhizobium sp. strain RP14 Genome sequencing and assembly.</title>
        <authorList>
            <person name="Kim I."/>
        </authorList>
    </citation>
    <scope>NUCLEOTIDE SEQUENCE [LARGE SCALE GENOMIC DNA]</scope>
    <source>
        <strain evidence="2">RP14(2022)</strain>
    </source>
</reference>
<sequence length="187" mass="20861">MFQPLGTTRTVRWEPADGQGLEHCTVEPFRDDIEIRSAVIGDRGSAPYGVLYRIRCDLRWQVTGFSVATTDGVMLALSSPEPGRWLDAEGAPLPLFDGCLDIDLAGTPFTNTLPIRRLNLSPDQGTVALEMLYVPFDSFRPVRDGQRYTCLRGGLYRYEAANRSFTAELPVDGDGLVLDYPDLFRRV</sequence>
<dbReference type="Pfam" id="PF06475">
    <property type="entry name" value="Glycolipid_bind"/>
    <property type="match status" value="1"/>
</dbReference>
<keyword evidence="2" id="KW-1185">Reference proteome</keyword>
<dbReference type="InterPro" id="IPR009467">
    <property type="entry name" value="Glycolipid-bd_prot_put"/>
</dbReference>
<dbReference type="SUPFAM" id="SSF159275">
    <property type="entry name" value="PA1994-like"/>
    <property type="match status" value="1"/>
</dbReference>
<dbReference type="RefSeq" id="WP_252820773.1">
    <property type="nucleotide sequence ID" value="NZ_JAMXQS010000007.1"/>
</dbReference>
<comment type="caution">
    <text evidence="1">The sequence shown here is derived from an EMBL/GenBank/DDBJ whole genome shotgun (WGS) entry which is preliminary data.</text>
</comment>
<organism evidence="1 2">
    <name type="scientific">Mesorhizobium liriopis</name>
    <dbReference type="NCBI Taxonomy" id="2953882"/>
    <lineage>
        <taxon>Bacteria</taxon>
        <taxon>Pseudomonadati</taxon>
        <taxon>Pseudomonadota</taxon>
        <taxon>Alphaproteobacteria</taxon>
        <taxon>Hyphomicrobiales</taxon>
        <taxon>Phyllobacteriaceae</taxon>
        <taxon>Mesorhizobium</taxon>
    </lineage>
</organism>
<dbReference type="Proteomes" id="UP001205906">
    <property type="component" value="Unassembled WGS sequence"/>
</dbReference>
<evidence type="ECO:0000313" key="2">
    <source>
        <dbReference type="Proteomes" id="UP001205906"/>
    </source>
</evidence>
<gene>
    <name evidence="1" type="ORF">NGM99_16320</name>
</gene>
<evidence type="ECO:0000313" key="1">
    <source>
        <dbReference type="EMBL" id="MCO6051350.1"/>
    </source>
</evidence>
<proteinExistence type="predicted"/>
<accession>A0ABT1CAZ6</accession>
<protein>
    <submittedName>
        <fullName evidence="1">Glycolipid-binding domain-containing protein</fullName>
    </submittedName>
</protein>
<dbReference type="EMBL" id="JAMXQS010000007">
    <property type="protein sequence ID" value="MCO6051350.1"/>
    <property type="molecule type" value="Genomic_DNA"/>
</dbReference>
<name>A0ABT1CAZ6_9HYPH</name>